<reference evidence="3" key="1">
    <citation type="journal article" date="2023" name="bioRxiv">
        <title>Complete genome of the Medicago anthracnose fungus, Colletotrichum destructivum, reveals a mini-chromosome-like region within a core chromosome.</title>
        <authorList>
            <person name="Lapalu N."/>
            <person name="Simon A."/>
            <person name="Lu A."/>
            <person name="Plaumann P.-L."/>
            <person name="Amselem J."/>
            <person name="Pigne S."/>
            <person name="Auger A."/>
            <person name="Koch C."/>
            <person name="Dallery J.-F."/>
            <person name="O'Connell R.J."/>
        </authorList>
    </citation>
    <scope>NUCLEOTIDE SEQUENCE [LARGE SCALE GENOMIC DNA]</scope>
    <source>
        <strain evidence="3">CBS 520.97</strain>
    </source>
</reference>
<feature type="region of interest" description="Disordered" evidence="1">
    <location>
        <begin position="75"/>
        <end position="97"/>
    </location>
</feature>
<feature type="compositionally biased region" description="Basic and acidic residues" evidence="1">
    <location>
        <begin position="88"/>
        <end position="97"/>
    </location>
</feature>
<evidence type="ECO:0000313" key="2">
    <source>
        <dbReference type="EMBL" id="WQF86045.1"/>
    </source>
</evidence>
<dbReference type="Proteomes" id="UP001322277">
    <property type="component" value="Chromosome 7"/>
</dbReference>
<keyword evidence="3" id="KW-1185">Reference proteome</keyword>
<evidence type="ECO:0000256" key="1">
    <source>
        <dbReference type="SAM" id="MobiDB-lite"/>
    </source>
</evidence>
<dbReference type="EMBL" id="CP137311">
    <property type="protein sequence ID" value="WQF86045.1"/>
    <property type="molecule type" value="Genomic_DNA"/>
</dbReference>
<protein>
    <submittedName>
        <fullName evidence="2">Uncharacterized protein</fullName>
    </submittedName>
</protein>
<dbReference type="RefSeq" id="XP_062783266.1">
    <property type="nucleotide sequence ID" value="XM_062927215.1"/>
</dbReference>
<name>A0AAX4IS57_9PEZI</name>
<gene>
    <name evidence="2" type="ORF">CDEST_11059</name>
</gene>
<organism evidence="2 3">
    <name type="scientific">Colletotrichum destructivum</name>
    <dbReference type="NCBI Taxonomy" id="34406"/>
    <lineage>
        <taxon>Eukaryota</taxon>
        <taxon>Fungi</taxon>
        <taxon>Dikarya</taxon>
        <taxon>Ascomycota</taxon>
        <taxon>Pezizomycotina</taxon>
        <taxon>Sordariomycetes</taxon>
        <taxon>Hypocreomycetidae</taxon>
        <taxon>Glomerellales</taxon>
        <taxon>Glomerellaceae</taxon>
        <taxon>Colletotrichum</taxon>
        <taxon>Colletotrichum destructivum species complex</taxon>
    </lineage>
</organism>
<accession>A0AAX4IS57</accession>
<dbReference type="GeneID" id="87947559"/>
<dbReference type="KEGG" id="cdet:87947559"/>
<dbReference type="AlphaFoldDB" id="A0AAX4IS57"/>
<evidence type="ECO:0000313" key="3">
    <source>
        <dbReference type="Proteomes" id="UP001322277"/>
    </source>
</evidence>
<proteinExistence type="predicted"/>
<sequence>MGRYDGCVFYVLVEDEVEAESVANGQKQELESALCTNQCLSFKKRQATCVAGAPSWPTKGAILVCLSSLFRGGNAQSPAAGAIGKESPVVRDQSRGM</sequence>